<organism evidence="9">
    <name type="scientific">uncultured Eubacteriales bacterium</name>
    <dbReference type="NCBI Taxonomy" id="172733"/>
    <lineage>
        <taxon>Bacteria</taxon>
        <taxon>Bacillati</taxon>
        <taxon>Bacillota</taxon>
        <taxon>Clostridia</taxon>
        <taxon>Eubacteriales</taxon>
        <taxon>environmental samples</taxon>
    </lineage>
</organism>
<dbReference type="Gene3D" id="1.10.287.70">
    <property type="match status" value="1"/>
</dbReference>
<dbReference type="AlphaFoldDB" id="A0A212K5A7"/>
<feature type="transmembrane region" description="Helical" evidence="8">
    <location>
        <begin position="419"/>
        <end position="442"/>
    </location>
</feature>
<name>A0A212K5A7_9FIRM</name>
<keyword evidence="2" id="KW-0813">Transport</keyword>
<evidence type="ECO:0000256" key="5">
    <source>
        <dbReference type="ARBA" id="ARBA00022989"/>
    </source>
</evidence>
<dbReference type="Pfam" id="PF02386">
    <property type="entry name" value="TrkH"/>
    <property type="match status" value="1"/>
</dbReference>
<protein>
    <submittedName>
        <fullName evidence="9">V-type sodium ATP synthase subunit J</fullName>
        <ecNumber evidence="9">3.6.3.14</ecNumber>
    </submittedName>
</protein>
<evidence type="ECO:0000256" key="6">
    <source>
        <dbReference type="ARBA" id="ARBA00023065"/>
    </source>
</evidence>
<reference evidence="9" key="1">
    <citation type="submission" date="2016-04" db="EMBL/GenBank/DDBJ databases">
        <authorList>
            <person name="Evans L.H."/>
            <person name="Alamgir A."/>
            <person name="Owens N."/>
            <person name="Weber N.D."/>
            <person name="Virtaneva K."/>
            <person name="Barbian K."/>
            <person name="Babar A."/>
            <person name="Rosenke K."/>
        </authorList>
    </citation>
    <scope>NUCLEOTIDE SEQUENCE</scope>
    <source>
        <strain evidence="9">86</strain>
    </source>
</reference>
<dbReference type="EMBL" id="FLUN01000001">
    <property type="protein sequence ID" value="SBW06797.1"/>
    <property type="molecule type" value="Genomic_DNA"/>
</dbReference>
<sequence length="460" mass="49474">MGKALGHLLRDLLIRRKSINATRILAGGFAAIILTGAFLLSLPISSRSGEFTNFMDCLFTSTSATCVTGLVRVDTWLHWSFFGQAVIITLIQLGGLGFMTVIALVSLLLHRRIGLSERLIMASTLNLNDMDGVVRVVRHALYGTFLIEGLGAVLLSIRFIPEFGLADGIWRSVFHAVSAFCNAGFDIVGDKYGAFTGMVAYNHDPLVLCTIMSLIVIGGLGFFVWEDILRARSWKGLSLYSKMVLSITAFLIVGGALFFFTVEYDNPGTLGGMPIWQKTINAFFQSITLRTAGFASLNQGALRESSLVMSCMLMLIGGSSGSCAGGMKTVTAATLLLGLRAGLKGREEVTFRGRTISYHKVLSAMTLALMMVALFLVGAMMISLIEGVPYLSAAFETASALATVGNSVGITPFLSTASMLILISLMYVGRVGVFTFSVALLARSRQNAKIKYPNLELLIG</sequence>
<feature type="transmembrane region" description="Helical" evidence="8">
    <location>
        <begin position="307"/>
        <end position="340"/>
    </location>
</feature>
<evidence type="ECO:0000313" key="9">
    <source>
        <dbReference type="EMBL" id="SBW06797.1"/>
    </source>
</evidence>
<evidence type="ECO:0000256" key="4">
    <source>
        <dbReference type="ARBA" id="ARBA00022692"/>
    </source>
</evidence>
<evidence type="ECO:0000256" key="7">
    <source>
        <dbReference type="ARBA" id="ARBA00023136"/>
    </source>
</evidence>
<keyword evidence="3" id="KW-1003">Cell membrane</keyword>
<dbReference type="GO" id="GO:0008324">
    <property type="term" value="F:monoatomic cation transmembrane transporter activity"/>
    <property type="evidence" value="ECO:0007669"/>
    <property type="project" value="InterPro"/>
</dbReference>
<gene>
    <name evidence="9" type="primary">ntpJ</name>
    <name evidence="9" type="ORF">KL86CLO1_12211</name>
</gene>
<feature type="transmembrane region" description="Helical" evidence="8">
    <location>
        <begin position="140"/>
        <end position="160"/>
    </location>
</feature>
<evidence type="ECO:0000256" key="2">
    <source>
        <dbReference type="ARBA" id="ARBA00022448"/>
    </source>
</evidence>
<keyword evidence="9" id="KW-0378">Hydrolase</keyword>
<dbReference type="PANTHER" id="PTHR32024:SF1">
    <property type="entry name" value="KTR SYSTEM POTASSIUM UPTAKE PROTEIN B"/>
    <property type="match status" value="1"/>
</dbReference>
<comment type="subcellular location">
    <subcellularLocation>
        <location evidence="1">Cell membrane</location>
        <topology evidence="1">Multi-pass membrane protein</topology>
    </subcellularLocation>
</comment>
<feature type="transmembrane region" description="Helical" evidence="8">
    <location>
        <begin position="205"/>
        <end position="225"/>
    </location>
</feature>
<feature type="transmembrane region" description="Helical" evidence="8">
    <location>
        <begin position="361"/>
        <end position="385"/>
    </location>
</feature>
<proteinExistence type="predicted"/>
<keyword evidence="7 8" id="KW-0472">Membrane</keyword>
<feature type="transmembrane region" description="Helical" evidence="8">
    <location>
        <begin position="81"/>
        <end position="109"/>
    </location>
</feature>
<keyword evidence="5 8" id="KW-1133">Transmembrane helix</keyword>
<keyword evidence="4 8" id="KW-0812">Transmembrane</keyword>
<feature type="transmembrane region" description="Helical" evidence="8">
    <location>
        <begin position="237"/>
        <end position="260"/>
    </location>
</feature>
<dbReference type="GO" id="GO:0030001">
    <property type="term" value="P:metal ion transport"/>
    <property type="evidence" value="ECO:0007669"/>
    <property type="project" value="UniProtKB-ARBA"/>
</dbReference>
<evidence type="ECO:0000256" key="3">
    <source>
        <dbReference type="ARBA" id="ARBA00022475"/>
    </source>
</evidence>
<keyword evidence="6" id="KW-0406">Ion transport</keyword>
<evidence type="ECO:0000256" key="1">
    <source>
        <dbReference type="ARBA" id="ARBA00004651"/>
    </source>
</evidence>
<feature type="transmembrane region" description="Helical" evidence="8">
    <location>
        <begin position="21"/>
        <end position="44"/>
    </location>
</feature>
<dbReference type="PANTHER" id="PTHR32024">
    <property type="entry name" value="TRK SYSTEM POTASSIUM UPTAKE PROTEIN TRKG-RELATED"/>
    <property type="match status" value="1"/>
</dbReference>
<dbReference type="GO" id="GO:0016787">
    <property type="term" value="F:hydrolase activity"/>
    <property type="evidence" value="ECO:0007669"/>
    <property type="project" value="UniProtKB-KW"/>
</dbReference>
<dbReference type="GO" id="GO:0005886">
    <property type="term" value="C:plasma membrane"/>
    <property type="evidence" value="ECO:0007669"/>
    <property type="project" value="UniProtKB-SubCell"/>
</dbReference>
<accession>A0A212K5A7</accession>
<dbReference type="InterPro" id="IPR003445">
    <property type="entry name" value="Cat_transpt"/>
</dbReference>
<dbReference type="EC" id="3.6.3.14" evidence="9"/>
<evidence type="ECO:0000256" key="8">
    <source>
        <dbReference type="SAM" id="Phobius"/>
    </source>
</evidence>